<dbReference type="InterPro" id="IPR008969">
    <property type="entry name" value="CarboxyPept-like_regulatory"/>
</dbReference>
<sequence>MSKSVMWSMAVLVCAHAVSPVFAQWGSVKGKVVVDGKFDALPLLVKKGDATVKDAAVCAAQDVPNESVVVDEKTGGLANVVVYLRRKPEKIHPELMKSKEATVLYDQKGCRFIPRVAAVRTDQQLNIVSDDPIAHNTRANPLKNQGFNIIIKPSDREGIKVPFKVAENLPIEIRCDIHPWMQGWVMVVDHPYVAVTGADGTFHIENLPAGEHEFRVWQEKVGYLGAAAGEKSVKVKVADGKVTEMPTIKVAPSAFK</sequence>
<evidence type="ECO:0000256" key="1">
    <source>
        <dbReference type="SAM" id="SignalP"/>
    </source>
</evidence>
<dbReference type="InterPro" id="IPR008972">
    <property type="entry name" value="Cupredoxin"/>
</dbReference>
<comment type="caution">
    <text evidence="2">The sequence shown here is derived from an EMBL/GenBank/DDBJ whole genome shotgun (WGS) entry which is preliminary data.</text>
</comment>
<gene>
    <name evidence="2" type="ORF">ENS64_14945</name>
</gene>
<keyword evidence="1" id="KW-0732">Signal</keyword>
<feature type="signal peptide" evidence="1">
    <location>
        <begin position="1"/>
        <end position="23"/>
    </location>
</feature>
<evidence type="ECO:0000313" key="2">
    <source>
        <dbReference type="EMBL" id="HGT40540.1"/>
    </source>
</evidence>
<name>A0A7C4QQ95_9PLAN</name>
<accession>A0A7C4QQ95</accession>
<organism evidence="2">
    <name type="scientific">Schlesneria paludicola</name>
    <dbReference type="NCBI Taxonomy" id="360056"/>
    <lineage>
        <taxon>Bacteria</taxon>
        <taxon>Pseudomonadati</taxon>
        <taxon>Planctomycetota</taxon>
        <taxon>Planctomycetia</taxon>
        <taxon>Planctomycetales</taxon>
        <taxon>Planctomycetaceae</taxon>
        <taxon>Schlesneria</taxon>
    </lineage>
</organism>
<dbReference type="AlphaFoldDB" id="A0A7C4QQ95"/>
<dbReference type="Gene3D" id="2.60.40.420">
    <property type="entry name" value="Cupredoxins - blue copper proteins"/>
    <property type="match status" value="1"/>
</dbReference>
<evidence type="ECO:0008006" key="3">
    <source>
        <dbReference type="Google" id="ProtNLM"/>
    </source>
</evidence>
<dbReference type="EMBL" id="DSVQ01000018">
    <property type="protein sequence ID" value="HGT40540.1"/>
    <property type="molecule type" value="Genomic_DNA"/>
</dbReference>
<dbReference type="SUPFAM" id="SSF49464">
    <property type="entry name" value="Carboxypeptidase regulatory domain-like"/>
    <property type="match status" value="1"/>
</dbReference>
<dbReference type="SUPFAM" id="SSF49503">
    <property type="entry name" value="Cupredoxins"/>
    <property type="match status" value="1"/>
</dbReference>
<protein>
    <recommendedName>
        <fullName evidence="3">Rhamnogalacturonan lyase domain-containing protein</fullName>
    </recommendedName>
</protein>
<feature type="chain" id="PRO_5028182378" description="Rhamnogalacturonan lyase domain-containing protein" evidence="1">
    <location>
        <begin position="24"/>
        <end position="256"/>
    </location>
</feature>
<reference evidence="2" key="1">
    <citation type="journal article" date="2020" name="mSystems">
        <title>Genome- and Community-Level Interaction Insights into Carbon Utilization and Element Cycling Functions of Hydrothermarchaeota in Hydrothermal Sediment.</title>
        <authorList>
            <person name="Zhou Z."/>
            <person name="Liu Y."/>
            <person name="Xu W."/>
            <person name="Pan J."/>
            <person name="Luo Z.H."/>
            <person name="Li M."/>
        </authorList>
    </citation>
    <scope>NUCLEOTIDE SEQUENCE [LARGE SCALE GENOMIC DNA]</scope>
    <source>
        <strain evidence="2">SpSt-508</strain>
    </source>
</reference>
<proteinExistence type="predicted"/>